<proteinExistence type="predicted"/>
<name>A0A835Z397_9STRA</name>
<comment type="caution">
    <text evidence="2">The sequence shown here is derived from an EMBL/GenBank/DDBJ whole genome shotgun (WGS) entry which is preliminary data.</text>
</comment>
<keyword evidence="3" id="KW-1185">Reference proteome</keyword>
<dbReference type="OrthoDB" id="166018at2759"/>
<dbReference type="AlphaFoldDB" id="A0A835Z397"/>
<sequence>MATSESHPSPAPECSGTPDAGGPEEQSRLLTIFDWDDTLLCSTYVQQSQLLQVSRLSPATAEQLARVEAAAVRVLRLALKLGPVVIITNAEAGWVELSAEKYYRDVVELLSDIPVVSARSQFESQFPGAPLSWKAAAFAYVLHERFSLDVVTPRLVVSVGDSDEEKIALRIAAGQHTTIQSNGSMDVVLCEQAVTLACNQDDANSSFSADSEDEAQELSWVLKASIAAYVPENMSVATLPQIVYPQQQQQQAPPAARHSPPSPLRRQQQTGGVITSPLRDSAGGEDGGDRTLKEHNQQLQPPEQWTKAPAAAVAYVSAARSDSMDLVDSEDVNVEGTDVSLRSRATSGAPIS</sequence>
<dbReference type="PANTHER" id="PTHR38899">
    <property type="entry name" value="DOMAIN OOKINETE PROTEIN, PUTATIVE-RELATED"/>
    <property type="match status" value="1"/>
</dbReference>
<dbReference type="EMBL" id="JAFCMP010000173">
    <property type="protein sequence ID" value="KAG5184235.1"/>
    <property type="molecule type" value="Genomic_DNA"/>
</dbReference>
<feature type="region of interest" description="Disordered" evidence="1">
    <location>
        <begin position="1"/>
        <end position="24"/>
    </location>
</feature>
<dbReference type="PANTHER" id="PTHR38899:SF1">
    <property type="entry name" value="PROTEIN KINASE"/>
    <property type="match status" value="1"/>
</dbReference>
<reference evidence="2" key="1">
    <citation type="submission" date="2021-02" db="EMBL/GenBank/DDBJ databases">
        <title>First Annotated Genome of the Yellow-green Alga Tribonema minus.</title>
        <authorList>
            <person name="Mahan K.M."/>
        </authorList>
    </citation>
    <scope>NUCLEOTIDE SEQUENCE</scope>
    <source>
        <strain evidence="2">UTEX B ZZ1240</strain>
    </source>
</reference>
<evidence type="ECO:0000313" key="3">
    <source>
        <dbReference type="Proteomes" id="UP000664859"/>
    </source>
</evidence>
<feature type="compositionally biased region" description="Basic and acidic residues" evidence="1">
    <location>
        <begin position="287"/>
        <end position="296"/>
    </location>
</feature>
<accession>A0A835Z397</accession>
<feature type="compositionally biased region" description="Low complexity" evidence="1">
    <location>
        <begin position="246"/>
        <end position="256"/>
    </location>
</feature>
<protein>
    <submittedName>
        <fullName evidence="2">Uncharacterized protein</fullName>
    </submittedName>
</protein>
<evidence type="ECO:0000256" key="1">
    <source>
        <dbReference type="SAM" id="MobiDB-lite"/>
    </source>
</evidence>
<evidence type="ECO:0000313" key="2">
    <source>
        <dbReference type="EMBL" id="KAG5184235.1"/>
    </source>
</evidence>
<organism evidence="2 3">
    <name type="scientific">Tribonema minus</name>
    <dbReference type="NCBI Taxonomy" id="303371"/>
    <lineage>
        <taxon>Eukaryota</taxon>
        <taxon>Sar</taxon>
        <taxon>Stramenopiles</taxon>
        <taxon>Ochrophyta</taxon>
        <taxon>PX clade</taxon>
        <taxon>Xanthophyceae</taxon>
        <taxon>Tribonematales</taxon>
        <taxon>Tribonemataceae</taxon>
        <taxon>Tribonema</taxon>
    </lineage>
</organism>
<dbReference type="Proteomes" id="UP000664859">
    <property type="component" value="Unassembled WGS sequence"/>
</dbReference>
<feature type="region of interest" description="Disordered" evidence="1">
    <location>
        <begin position="246"/>
        <end position="308"/>
    </location>
</feature>
<gene>
    <name evidence="2" type="ORF">JKP88DRAFT_354483</name>
</gene>